<dbReference type="AlphaFoldDB" id="A0A5D9CB59"/>
<evidence type="ECO:0000313" key="2">
    <source>
        <dbReference type="EMBL" id="TZG28596.1"/>
    </source>
</evidence>
<evidence type="ECO:0000313" key="3">
    <source>
        <dbReference type="Proteomes" id="UP000322077"/>
    </source>
</evidence>
<accession>A0A5D9CB59</accession>
<proteinExistence type="predicted"/>
<comment type="caution">
    <text evidence="2">The sequence shown here is derived from an EMBL/GenBank/DDBJ whole genome shotgun (WGS) entry which is preliminary data.</text>
</comment>
<name>A0A5D9CB59_9SPHN</name>
<keyword evidence="3" id="KW-1185">Reference proteome</keyword>
<dbReference type="Proteomes" id="UP000322077">
    <property type="component" value="Unassembled WGS sequence"/>
</dbReference>
<protein>
    <submittedName>
        <fullName evidence="2">Uncharacterized protein</fullName>
    </submittedName>
</protein>
<organism evidence="2 3">
    <name type="scientific">Sphingomonas montanisoli</name>
    <dbReference type="NCBI Taxonomy" id="2606412"/>
    <lineage>
        <taxon>Bacteria</taxon>
        <taxon>Pseudomonadati</taxon>
        <taxon>Pseudomonadota</taxon>
        <taxon>Alphaproteobacteria</taxon>
        <taxon>Sphingomonadales</taxon>
        <taxon>Sphingomonadaceae</taxon>
        <taxon>Sphingomonas</taxon>
    </lineage>
</organism>
<dbReference type="EMBL" id="VTOU01000001">
    <property type="protein sequence ID" value="TZG28596.1"/>
    <property type="molecule type" value="Genomic_DNA"/>
</dbReference>
<gene>
    <name evidence="2" type="ORF">FYJ91_00100</name>
</gene>
<feature type="region of interest" description="Disordered" evidence="1">
    <location>
        <begin position="52"/>
        <end position="77"/>
    </location>
</feature>
<sequence>MTDPYGHGFKSARELARTAVLDLAEQHDRRSAEQVREGLSPSQDVRRLHQAADRIANIRVPRREARSGVPITKGQDR</sequence>
<dbReference type="RefSeq" id="WP_149520261.1">
    <property type="nucleotide sequence ID" value="NZ_VTOU01000001.1"/>
</dbReference>
<reference evidence="2 3" key="1">
    <citation type="submission" date="2019-08" db="EMBL/GenBank/DDBJ databases">
        <authorList>
            <person name="Wang G."/>
            <person name="Xu Z."/>
        </authorList>
    </citation>
    <scope>NUCLEOTIDE SEQUENCE [LARGE SCALE GENOMIC DNA]</scope>
    <source>
        <strain evidence="2 3">ZX</strain>
    </source>
</reference>
<evidence type="ECO:0000256" key="1">
    <source>
        <dbReference type="SAM" id="MobiDB-lite"/>
    </source>
</evidence>